<dbReference type="PANTHER" id="PTHR30469:SF11">
    <property type="entry name" value="BLL4320 PROTEIN"/>
    <property type="match status" value="1"/>
</dbReference>
<dbReference type="Pfam" id="PF25954">
    <property type="entry name" value="Beta-barrel_RND_2"/>
    <property type="match status" value="1"/>
</dbReference>
<dbReference type="Pfam" id="PF25973">
    <property type="entry name" value="BSH_CzcB"/>
    <property type="match status" value="1"/>
</dbReference>
<dbReference type="InterPro" id="IPR006143">
    <property type="entry name" value="RND_pump_MFP"/>
</dbReference>
<protein>
    <submittedName>
        <fullName evidence="4">Efflux transporter periplasmic adaptor subunit</fullName>
    </submittedName>
</protein>
<organism evidence="4 5">
    <name type="scientific">Thalassospira lucentensis</name>
    <dbReference type="NCBI Taxonomy" id="168935"/>
    <lineage>
        <taxon>Bacteria</taxon>
        <taxon>Pseudomonadati</taxon>
        <taxon>Pseudomonadota</taxon>
        <taxon>Alphaproteobacteria</taxon>
        <taxon>Rhodospirillales</taxon>
        <taxon>Thalassospiraceae</taxon>
        <taxon>Thalassospira</taxon>
    </lineage>
</organism>
<evidence type="ECO:0000256" key="1">
    <source>
        <dbReference type="ARBA" id="ARBA00009477"/>
    </source>
</evidence>
<dbReference type="EMBL" id="LPVY01000011">
    <property type="protein sequence ID" value="KZB64941.1"/>
    <property type="molecule type" value="Genomic_DNA"/>
</dbReference>
<dbReference type="PANTHER" id="PTHR30469">
    <property type="entry name" value="MULTIDRUG RESISTANCE PROTEIN MDTA"/>
    <property type="match status" value="1"/>
</dbReference>
<reference evidence="4 5" key="1">
    <citation type="submission" date="2015-12" db="EMBL/GenBank/DDBJ databases">
        <title>Genome sequence of Thalassospira lucentensis MCCC 1A02072.</title>
        <authorList>
            <person name="Lu L."/>
            <person name="Lai Q."/>
            <person name="Shao Z."/>
            <person name="Qian P."/>
        </authorList>
    </citation>
    <scope>NUCLEOTIDE SEQUENCE [LARGE SCALE GENOMIC DNA]</scope>
    <source>
        <strain evidence="4 5">MCCC 1A02072</strain>
    </source>
</reference>
<dbReference type="InterPro" id="IPR058647">
    <property type="entry name" value="BSH_CzcB-like"/>
</dbReference>
<dbReference type="GO" id="GO:0015562">
    <property type="term" value="F:efflux transmembrane transporter activity"/>
    <property type="evidence" value="ECO:0007669"/>
    <property type="project" value="TreeGrafter"/>
</dbReference>
<dbReference type="SUPFAM" id="SSF111369">
    <property type="entry name" value="HlyD-like secretion proteins"/>
    <property type="match status" value="1"/>
</dbReference>
<evidence type="ECO:0000259" key="2">
    <source>
        <dbReference type="Pfam" id="PF25954"/>
    </source>
</evidence>
<dbReference type="Gene3D" id="2.40.50.100">
    <property type="match status" value="1"/>
</dbReference>
<feature type="domain" description="CusB-like beta-barrel" evidence="2">
    <location>
        <begin position="211"/>
        <end position="280"/>
    </location>
</feature>
<dbReference type="AlphaFoldDB" id="A0A154L628"/>
<gene>
    <name evidence="4" type="ORF">AUP42_19075</name>
</gene>
<name>A0A154L628_9PROT</name>
<dbReference type="Gene3D" id="2.40.420.20">
    <property type="match status" value="1"/>
</dbReference>
<dbReference type="GO" id="GO:1990281">
    <property type="term" value="C:efflux pump complex"/>
    <property type="evidence" value="ECO:0007669"/>
    <property type="project" value="TreeGrafter"/>
</dbReference>
<dbReference type="Gene3D" id="2.40.30.170">
    <property type="match status" value="1"/>
</dbReference>
<evidence type="ECO:0000313" key="4">
    <source>
        <dbReference type="EMBL" id="KZB64941.1"/>
    </source>
</evidence>
<comment type="caution">
    <text evidence="4">The sequence shown here is derived from an EMBL/GenBank/DDBJ whole genome shotgun (WGS) entry which is preliminary data.</text>
</comment>
<evidence type="ECO:0000259" key="3">
    <source>
        <dbReference type="Pfam" id="PF25973"/>
    </source>
</evidence>
<feature type="domain" description="CzcB-like barrel-sandwich hybrid" evidence="3">
    <location>
        <begin position="80"/>
        <end position="202"/>
    </location>
</feature>
<accession>A0A154L628</accession>
<sequence length="377" mass="40250">MSRTGRLVVFLLVIAAAGGGWFAYDKGMLPFVGAGSVAGGDGASRSGNPALPVIAEYASIMEEKTVVEAVGTGRSTLGVSIYPAVSGEVSDVLFHAGETVSRGQVLLILDSDRERLARDLASVQVKDASQLLDRYEQARPLGAVSASEVDAARTALAEARIRLDQAEVDLADRTILAPFNGTVGIPQVEPGDRVDSSTLIATLDNVESVLVDFEVSETRFDNVKIGQSLRVETWSLPGEWFEGTVDSIASRIDPESRTFNVRARIPNPTGRLLSGMSFAVYVDIEGQTYPSVPEISVLWGDGGTYVWRIKDDKVERVPVRVVKRTQGRILLDGPIAKGDLVVVEGVLRLRPGRDVAATIRSGDETGVAQRNGTGEGS</sequence>
<evidence type="ECO:0000313" key="5">
    <source>
        <dbReference type="Proteomes" id="UP000076335"/>
    </source>
</evidence>
<dbReference type="RefSeq" id="WP_062951644.1">
    <property type="nucleotide sequence ID" value="NZ_LPVY01000011.1"/>
</dbReference>
<dbReference type="NCBIfam" id="TIGR01730">
    <property type="entry name" value="RND_mfp"/>
    <property type="match status" value="1"/>
</dbReference>
<dbReference type="Proteomes" id="UP000076335">
    <property type="component" value="Unassembled WGS sequence"/>
</dbReference>
<dbReference type="InterPro" id="IPR058792">
    <property type="entry name" value="Beta-barrel_RND_2"/>
</dbReference>
<proteinExistence type="inferred from homology"/>
<comment type="similarity">
    <text evidence="1">Belongs to the membrane fusion protein (MFP) (TC 8.A.1) family.</text>
</comment>
<dbReference type="Gene3D" id="1.10.287.470">
    <property type="entry name" value="Helix hairpin bin"/>
    <property type="match status" value="1"/>
</dbReference>
<dbReference type="FunFam" id="2.40.30.170:FF:000010">
    <property type="entry name" value="Efflux RND transporter periplasmic adaptor subunit"/>
    <property type="match status" value="1"/>
</dbReference>